<name>A0A1E5E2Z5_9VIBR</name>
<dbReference type="GO" id="GO:0016740">
    <property type="term" value="F:transferase activity"/>
    <property type="evidence" value="ECO:0007669"/>
    <property type="project" value="UniProtKB-KW"/>
</dbReference>
<dbReference type="RefSeq" id="WP_017024501.1">
    <property type="nucleotide sequence ID" value="NZ_AJYK02000054.1"/>
</dbReference>
<feature type="active site" description="Proton acceptor" evidence="2">
    <location>
        <position position="137"/>
    </location>
</feature>
<proteinExistence type="inferred from homology"/>
<dbReference type="InterPro" id="IPR050179">
    <property type="entry name" value="Trans_hexapeptide_repeat"/>
</dbReference>
<dbReference type="CDD" id="cd03360">
    <property type="entry name" value="LbH_AT_putative"/>
    <property type="match status" value="1"/>
</dbReference>
<dbReference type="Gene3D" id="2.160.10.10">
    <property type="entry name" value="Hexapeptide repeat proteins"/>
    <property type="match status" value="1"/>
</dbReference>
<keyword evidence="5" id="KW-1185">Reference proteome</keyword>
<comment type="caution">
    <text evidence="4">The sequence shown here is derived from an EMBL/GenBank/DDBJ whole genome shotgun (WGS) entry which is preliminary data.</text>
</comment>
<dbReference type="Gene3D" id="3.40.50.20">
    <property type="match status" value="1"/>
</dbReference>
<dbReference type="STRING" id="1188252.A1QC_07640"/>
<dbReference type="InterPro" id="IPR020019">
    <property type="entry name" value="AcTrfase_PglD-like"/>
</dbReference>
<dbReference type="PANTHER" id="PTHR43300">
    <property type="entry name" value="ACETYLTRANSFERASE"/>
    <property type="match status" value="1"/>
</dbReference>
<evidence type="ECO:0000259" key="3">
    <source>
        <dbReference type="Pfam" id="PF17836"/>
    </source>
</evidence>
<dbReference type="AlphaFoldDB" id="A0A1E5E2Z5"/>
<dbReference type="OrthoDB" id="9794407at2"/>
<evidence type="ECO:0000313" key="5">
    <source>
        <dbReference type="Proteomes" id="UP000094070"/>
    </source>
</evidence>
<protein>
    <submittedName>
        <fullName evidence="4">Acetyltransferase</fullName>
    </submittedName>
</protein>
<dbReference type="SUPFAM" id="SSF51161">
    <property type="entry name" value="Trimeric LpxA-like enzymes"/>
    <property type="match status" value="1"/>
</dbReference>
<organism evidence="4 5">
    <name type="scientific">Vibrio rumoiensis 1S-45</name>
    <dbReference type="NCBI Taxonomy" id="1188252"/>
    <lineage>
        <taxon>Bacteria</taxon>
        <taxon>Pseudomonadati</taxon>
        <taxon>Pseudomonadota</taxon>
        <taxon>Gammaproteobacteria</taxon>
        <taxon>Vibrionales</taxon>
        <taxon>Vibrionaceae</taxon>
        <taxon>Vibrio</taxon>
    </lineage>
</organism>
<accession>A0A1E5E2Z5</accession>
<dbReference type="Pfam" id="PF17836">
    <property type="entry name" value="PglD_N"/>
    <property type="match status" value="1"/>
</dbReference>
<dbReference type="InterPro" id="IPR011004">
    <property type="entry name" value="Trimer_LpxA-like_sf"/>
</dbReference>
<dbReference type="eggNOG" id="COG0110">
    <property type="taxonomic scope" value="Bacteria"/>
</dbReference>
<dbReference type="InterPro" id="IPR041561">
    <property type="entry name" value="PglD_N"/>
</dbReference>
<evidence type="ECO:0000313" key="4">
    <source>
        <dbReference type="EMBL" id="OEF25936.1"/>
    </source>
</evidence>
<sequence>MINSLIIVGASGFGKEVAWLAKRLKLNILGFLDDDENLSGSTLYGYPVLGCISDWHHYEDHVFSVAIASPRIRKKIITQMMASGNPNFHTLIDPSVQVEGEVNNIGSGTIICAGTICTADINIGHFSIINKQVSVGHDVNIGDFCTIAPQVMLGGHSIIGDGSEIGASTSIRQASVVGSGASIGMGSVVVKNIDANSLYFGSPATKVKSLTVF</sequence>
<gene>
    <name evidence="4" type="ORF">A1QC_07640</name>
</gene>
<keyword evidence="4" id="KW-0808">Transferase</keyword>
<dbReference type="Proteomes" id="UP000094070">
    <property type="component" value="Unassembled WGS sequence"/>
</dbReference>
<reference evidence="4 5" key="1">
    <citation type="journal article" date="2012" name="Science">
        <title>Ecological populations of bacteria act as socially cohesive units of antibiotic production and resistance.</title>
        <authorList>
            <person name="Cordero O.X."/>
            <person name="Wildschutte H."/>
            <person name="Kirkup B."/>
            <person name="Proehl S."/>
            <person name="Ngo L."/>
            <person name="Hussain F."/>
            <person name="Le Roux F."/>
            <person name="Mincer T."/>
            <person name="Polz M.F."/>
        </authorList>
    </citation>
    <scope>NUCLEOTIDE SEQUENCE [LARGE SCALE GENOMIC DNA]</scope>
    <source>
        <strain evidence="4 5">1S-45</strain>
    </source>
</reference>
<dbReference type="NCBIfam" id="TIGR03570">
    <property type="entry name" value="NeuD_NnaD"/>
    <property type="match status" value="1"/>
</dbReference>
<evidence type="ECO:0000256" key="2">
    <source>
        <dbReference type="PIRSR" id="PIRSR620019-1"/>
    </source>
</evidence>
<comment type="similarity">
    <text evidence="1">Belongs to the transferase hexapeptide repeat family.</text>
</comment>
<evidence type="ECO:0000256" key="1">
    <source>
        <dbReference type="ARBA" id="ARBA00007274"/>
    </source>
</evidence>
<feature type="site" description="Increases basicity of active site His" evidence="2">
    <location>
        <position position="138"/>
    </location>
</feature>
<dbReference type="EMBL" id="AJYK02000054">
    <property type="protein sequence ID" value="OEF25936.1"/>
    <property type="molecule type" value="Genomic_DNA"/>
</dbReference>
<feature type="domain" description="PglD N-terminal" evidence="3">
    <location>
        <begin position="5"/>
        <end position="79"/>
    </location>
</feature>